<dbReference type="InterPro" id="IPR004401">
    <property type="entry name" value="YbaB/EbfC"/>
</dbReference>
<organism evidence="3 4">
    <name type="scientific">Candidatus Magasanikbacteria bacterium GW2011_GWC2_37_14</name>
    <dbReference type="NCBI Taxonomy" id="1619046"/>
    <lineage>
        <taxon>Bacteria</taxon>
        <taxon>Candidatus Magasanikiibacteriota</taxon>
    </lineage>
</organism>
<dbReference type="InterPro" id="IPR036894">
    <property type="entry name" value="YbaB-like_sf"/>
</dbReference>
<comment type="similarity">
    <text evidence="2">Belongs to the YbaB/EbfC family.</text>
</comment>
<dbReference type="EMBL" id="LBSX01000011">
    <property type="protein sequence ID" value="KKQ27302.1"/>
    <property type="molecule type" value="Genomic_DNA"/>
</dbReference>
<sequence>MFTKLKQFKDLRTQAKQWQNTMGEESATGEAAFGKVKVTLNGNLEVSNVEIADELLATDKKDKLQTAVKEAHNEALKKIQKIMAVKMKEMGGLPQIPGLS</sequence>
<protein>
    <recommendedName>
        <fullName evidence="2">Nucleoid-associated protein US42_C0011G0040</fullName>
    </recommendedName>
</protein>
<dbReference type="STRING" id="1619046.US42_C0011G0040"/>
<dbReference type="GO" id="GO:0005737">
    <property type="term" value="C:cytoplasm"/>
    <property type="evidence" value="ECO:0007669"/>
    <property type="project" value="UniProtKB-UniRule"/>
</dbReference>
<dbReference type="PANTHER" id="PTHR33449:SF1">
    <property type="entry name" value="NUCLEOID-ASSOCIATED PROTEIN YBAB"/>
    <property type="match status" value="1"/>
</dbReference>
<keyword evidence="1 2" id="KW-0238">DNA-binding</keyword>
<reference evidence="3 4" key="1">
    <citation type="journal article" date="2015" name="Nature">
        <title>rRNA introns, odd ribosomes, and small enigmatic genomes across a large radiation of phyla.</title>
        <authorList>
            <person name="Brown C.T."/>
            <person name="Hug L.A."/>
            <person name="Thomas B.C."/>
            <person name="Sharon I."/>
            <person name="Castelle C.J."/>
            <person name="Singh A."/>
            <person name="Wilkins M.J."/>
            <person name="Williams K.H."/>
            <person name="Banfield J.F."/>
        </authorList>
    </citation>
    <scope>NUCLEOTIDE SEQUENCE [LARGE SCALE GENOMIC DNA]</scope>
</reference>
<keyword evidence="2" id="KW-0963">Cytoplasm</keyword>
<dbReference type="HAMAP" id="MF_00274">
    <property type="entry name" value="DNA_YbaB_EbfC"/>
    <property type="match status" value="1"/>
</dbReference>
<evidence type="ECO:0000256" key="1">
    <source>
        <dbReference type="ARBA" id="ARBA00023125"/>
    </source>
</evidence>
<gene>
    <name evidence="3" type="ORF">US42_C0011G0040</name>
</gene>
<comment type="function">
    <text evidence="2">Binds to DNA and alters its conformation. May be involved in regulation of gene expression, nucleoid organization and DNA protection.</text>
</comment>
<proteinExistence type="inferred from homology"/>
<dbReference type="SUPFAM" id="SSF82607">
    <property type="entry name" value="YbaB-like"/>
    <property type="match status" value="1"/>
</dbReference>
<dbReference type="GO" id="GO:0043590">
    <property type="term" value="C:bacterial nucleoid"/>
    <property type="evidence" value="ECO:0007669"/>
    <property type="project" value="UniProtKB-UniRule"/>
</dbReference>
<evidence type="ECO:0000313" key="4">
    <source>
        <dbReference type="Proteomes" id="UP000034849"/>
    </source>
</evidence>
<evidence type="ECO:0000256" key="2">
    <source>
        <dbReference type="HAMAP-Rule" id="MF_00274"/>
    </source>
</evidence>
<name>A0A0G0GBG4_9BACT</name>
<dbReference type="GO" id="GO:0003677">
    <property type="term" value="F:DNA binding"/>
    <property type="evidence" value="ECO:0007669"/>
    <property type="project" value="UniProtKB-UniRule"/>
</dbReference>
<dbReference type="PIRSF" id="PIRSF004555">
    <property type="entry name" value="UCP004555"/>
    <property type="match status" value="1"/>
</dbReference>
<comment type="subunit">
    <text evidence="2">Homodimer.</text>
</comment>
<comment type="subcellular location">
    <subcellularLocation>
        <location evidence="2">Cytoplasm</location>
        <location evidence="2">Nucleoid</location>
    </subcellularLocation>
</comment>
<dbReference type="NCBIfam" id="TIGR00103">
    <property type="entry name" value="DNA_YbaB_EbfC"/>
    <property type="match status" value="1"/>
</dbReference>
<dbReference type="Pfam" id="PF02575">
    <property type="entry name" value="YbaB_DNA_bd"/>
    <property type="match status" value="1"/>
</dbReference>
<dbReference type="AlphaFoldDB" id="A0A0G0GBG4"/>
<dbReference type="Gene3D" id="3.30.1310.10">
    <property type="entry name" value="Nucleoid-associated protein YbaB-like domain"/>
    <property type="match status" value="1"/>
</dbReference>
<accession>A0A0G0GBG4</accession>
<dbReference type="PANTHER" id="PTHR33449">
    <property type="entry name" value="NUCLEOID-ASSOCIATED PROTEIN YBAB"/>
    <property type="match status" value="1"/>
</dbReference>
<evidence type="ECO:0000313" key="3">
    <source>
        <dbReference type="EMBL" id="KKQ27302.1"/>
    </source>
</evidence>
<comment type="caution">
    <text evidence="3">The sequence shown here is derived from an EMBL/GenBank/DDBJ whole genome shotgun (WGS) entry which is preliminary data.</text>
</comment>
<dbReference type="Proteomes" id="UP000034849">
    <property type="component" value="Unassembled WGS sequence"/>
</dbReference>